<evidence type="ECO:0000313" key="4">
    <source>
        <dbReference type="Proteomes" id="UP000256520"/>
    </source>
</evidence>
<proteinExistence type="predicted"/>
<feature type="domain" description="General stress protein 17M-like" evidence="2">
    <location>
        <begin position="36"/>
        <end position="138"/>
    </location>
</feature>
<dbReference type="NCBIfam" id="TIGR02271">
    <property type="entry name" value="YsnF/AvaK domain"/>
    <property type="match status" value="1"/>
</dbReference>
<dbReference type="InterPro" id="IPR019060">
    <property type="entry name" value="DUF2382"/>
</dbReference>
<dbReference type="Proteomes" id="UP000256520">
    <property type="component" value="Unassembled WGS sequence"/>
</dbReference>
<evidence type="ECO:0000313" key="3">
    <source>
        <dbReference type="EMBL" id="RDW17193.1"/>
    </source>
</evidence>
<dbReference type="PANTHER" id="PTHR38463">
    <property type="entry name" value="STRESS RESPONSE PROTEIN YSNF"/>
    <property type="match status" value="1"/>
</dbReference>
<name>A0A3D8PM56_9BACI</name>
<evidence type="ECO:0000259" key="1">
    <source>
        <dbReference type="Pfam" id="PF09557"/>
    </source>
</evidence>
<dbReference type="InterPro" id="IPR025889">
    <property type="entry name" value="GSP17M-like_dom"/>
</dbReference>
<dbReference type="PANTHER" id="PTHR38463:SF1">
    <property type="entry name" value="STRESS RESPONSE PROTEIN YSNF"/>
    <property type="match status" value="1"/>
</dbReference>
<reference evidence="4" key="1">
    <citation type="submission" date="2017-11" db="EMBL/GenBank/DDBJ databases">
        <authorList>
            <person name="Zhu W."/>
        </authorList>
    </citation>
    <scope>NUCLEOTIDE SEQUENCE [LARGE SCALE GENOMIC DNA]</scope>
    <source>
        <strain evidence="4">CAU 1051</strain>
    </source>
</reference>
<dbReference type="EMBL" id="PIOD01000014">
    <property type="protein sequence ID" value="RDW17193.1"/>
    <property type="molecule type" value="Genomic_DNA"/>
</dbReference>
<protein>
    <recommendedName>
        <fullName evidence="5">Stress protein</fullName>
    </recommendedName>
</protein>
<sequence>MGSFTRRTSNPYVFRRSVNGNITIITVKEVFLMAKQIIGSYSTETGAIAAVNNFKENGMLAEDLTILTNHSVDIDRIENNTDVDVKVGGNTAEDESFWESIKKFFTDETTDANPYEQLTNLGVSSSDAAAYQDDLISGNILVIVDDDTRTGFIPDTPDSGLSASGFNVAPEDELVGNNDLYSETEKVKRREEELQINKNKVQSGEVHIDKTVTEDLQNVQVPVEKNEVHVERRTVTDYEESAKPIGDDESIRVPIVEEEIEVKKKPVVKEEIVIDKSKNLDTEHVADTVKKELVDVTDEYGIDLEDKIGKDKKYRTGTDKLER</sequence>
<dbReference type="OrthoDB" id="2678178at2"/>
<evidence type="ECO:0008006" key="5">
    <source>
        <dbReference type="Google" id="ProtNLM"/>
    </source>
</evidence>
<dbReference type="InterPro" id="IPR052967">
    <property type="entry name" value="Stress_Response_Assoc"/>
</dbReference>
<organism evidence="3 4">
    <name type="scientific">Oceanobacillus chungangensis</name>
    <dbReference type="NCBI Taxonomy" id="1229152"/>
    <lineage>
        <taxon>Bacteria</taxon>
        <taxon>Bacillati</taxon>
        <taxon>Bacillota</taxon>
        <taxon>Bacilli</taxon>
        <taxon>Bacillales</taxon>
        <taxon>Bacillaceae</taxon>
        <taxon>Oceanobacillus</taxon>
    </lineage>
</organism>
<accession>A0A3D8PM56</accession>
<gene>
    <name evidence="3" type="ORF">CWR45_12420</name>
</gene>
<keyword evidence="4" id="KW-1185">Reference proteome</keyword>
<dbReference type="Pfam" id="PF11181">
    <property type="entry name" value="YflT"/>
    <property type="match status" value="1"/>
</dbReference>
<feature type="domain" description="DUF2382" evidence="1">
    <location>
        <begin position="188"/>
        <end position="296"/>
    </location>
</feature>
<evidence type="ECO:0000259" key="2">
    <source>
        <dbReference type="Pfam" id="PF11181"/>
    </source>
</evidence>
<dbReference type="Pfam" id="PF09557">
    <property type="entry name" value="DUF2382"/>
    <property type="match status" value="1"/>
</dbReference>
<dbReference type="AlphaFoldDB" id="A0A3D8PM56"/>
<comment type="caution">
    <text evidence="3">The sequence shown here is derived from an EMBL/GenBank/DDBJ whole genome shotgun (WGS) entry which is preliminary data.</text>
</comment>